<evidence type="ECO:0000313" key="6">
    <source>
        <dbReference type="EMBL" id="VDL90791.1"/>
    </source>
</evidence>
<keyword evidence="7" id="KW-1185">Reference proteome</keyword>
<dbReference type="AlphaFoldDB" id="A0A183SJK8"/>
<protein>
    <submittedName>
        <fullName evidence="8">SH2 domain-containing protein</fullName>
    </submittedName>
</protein>
<evidence type="ECO:0000256" key="2">
    <source>
        <dbReference type="ARBA" id="ARBA00022840"/>
    </source>
</evidence>
<dbReference type="Proteomes" id="UP000275846">
    <property type="component" value="Unassembled WGS sequence"/>
</dbReference>
<dbReference type="Gene3D" id="3.30.505.10">
    <property type="entry name" value="SH2 domain"/>
    <property type="match status" value="1"/>
</dbReference>
<evidence type="ECO:0000259" key="5">
    <source>
        <dbReference type="PROSITE" id="PS50001"/>
    </source>
</evidence>
<keyword evidence="3" id="KW-0727">SH2 domain</keyword>
<feature type="domain" description="SH2" evidence="5">
    <location>
        <begin position="58"/>
        <end position="188"/>
    </location>
</feature>
<gene>
    <name evidence="6" type="ORF">SSLN_LOCUS4406</name>
</gene>
<evidence type="ECO:0000256" key="3">
    <source>
        <dbReference type="PROSITE-ProRule" id="PRU00191"/>
    </source>
</evidence>
<keyword evidence="2 4" id="KW-0067">ATP-binding</keyword>
<dbReference type="Pfam" id="PF00017">
    <property type="entry name" value="SH2"/>
    <property type="match status" value="1"/>
</dbReference>
<dbReference type="InterPro" id="IPR050198">
    <property type="entry name" value="Non-receptor_tyrosine_kinases"/>
</dbReference>
<dbReference type="WBParaSite" id="SSLN_0000455301-mRNA-1">
    <property type="protein sequence ID" value="SSLN_0000455301-mRNA-1"/>
    <property type="gene ID" value="SSLN_0000455301"/>
</dbReference>
<feature type="binding site" evidence="4">
    <location>
        <position position="235"/>
    </location>
    <ligand>
        <name>ATP</name>
        <dbReference type="ChEBI" id="CHEBI:30616"/>
    </ligand>
</feature>
<proteinExistence type="predicted"/>
<name>A0A183SJK8_SCHSO</name>
<dbReference type="PANTHER" id="PTHR24418">
    <property type="entry name" value="TYROSINE-PROTEIN KINASE"/>
    <property type="match status" value="1"/>
</dbReference>
<dbReference type="GO" id="GO:0005524">
    <property type="term" value="F:ATP binding"/>
    <property type="evidence" value="ECO:0007669"/>
    <property type="project" value="UniProtKB-UniRule"/>
</dbReference>
<dbReference type="STRING" id="70667.A0A183SJK8"/>
<keyword evidence="1 4" id="KW-0547">Nucleotide-binding</keyword>
<evidence type="ECO:0000256" key="4">
    <source>
        <dbReference type="PROSITE-ProRule" id="PRU10141"/>
    </source>
</evidence>
<evidence type="ECO:0000313" key="8">
    <source>
        <dbReference type="WBParaSite" id="SSLN_0000455301-mRNA-1"/>
    </source>
</evidence>
<accession>A0A183SJK8</accession>
<dbReference type="InterPro" id="IPR036860">
    <property type="entry name" value="SH2_dom_sf"/>
</dbReference>
<dbReference type="InterPro" id="IPR000980">
    <property type="entry name" value="SH2"/>
</dbReference>
<organism evidence="8">
    <name type="scientific">Schistocephalus solidus</name>
    <name type="common">Tapeworm</name>
    <dbReference type="NCBI Taxonomy" id="70667"/>
    <lineage>
        <taxon>Eukaryota</taxon>
        <taxon>Metazoa</taxon>
        <taxon>Spiralia</taxon>
        <taxon>Lophotrochozoa</taxon>
        <taxon>Platyhelminthes</taxon>
        <taxon>Cestoda</taxon>
        <taxon>Eucestoda</taxon>
        <taxon>Diphyllobothriidea</taxon>
        <taxon>Diphyllobothriidae</taxon>
        <taxon>Schistocephalus</taxon>
    </lineage>
</organism>
<dbReference type="OrthoDB" id="28230at2759"/>
<sequence length="271" mass="29894">MLNKNAPVFLTVEIRLALPNLQKRLGIYVVVMPEGKKSGLSACGPYIGPPPRTSRSPWFFLLHTRIFLTETEKACAEEGVPSSILQAFDCPNLASLSLVISFPPSVWSVPAVSSSFGAALPRVRDGETVKHYRIRSRASRSNTDICRYYISRQLPFVSLQQLVEHYMKNQSGLCCQLTAVCLRPSQPVPVGLSHNLVDKWEISKSSIVLKERIGKGQFGEVYRAVWNGTTIVAVKTLRASKSKLTDTLVPPPSLTPKSKGRALTAEAVCIW</sequence>
<dbReference type="EMBL" id="UYSU01032857">
    <property type="protein sequence ID" value="VDL90791.1"/>
    <property type="molecule type" value="Genomic_DNA"/>
</dbReference>
<dbReference type="PROSITE" id="PS00107">
    <property type="entry name" value="PROTEIN_KINASE_ATP"/>
    <property type="match status" value="1"/>
</dbReference>
<evidence type="ECO:0000313" key="7">
    <source>
        <dbReference type="Proteomes" id="UP000275846"/>
    </source>
</evidence>
<evidence type="ECO:0000256" key="1">
    <source>
        <dbReference type="ARBA" id="ARBA00022741"/>
    </source>
</evidence>
<dbReference type="Gene3D" id="3.30.200.20">
    <property type="entry name" value="Phosphorylase Kinase, domain 1"/>
    <property type="match status" value="1"/>
</dbReference>
<dbReference type="SUPFAM" id="SSF55550">
    <property type="entry name" value="SH2 domain"/>
    <property type="match status" value="1"/>
</dbReference>
<reference evidence="6 7" key="2">
    <citation type="submission" date="2018-11" db="EMBL/GenBank/DDBJ databases">
        <authorList>
            <consortium name="Pathogen Informatics"/>
        </authorList>
    </citation>
    <scope>NUCLEOTIDE SEQUENCE [LARGE SCALE GENOMIC DNA]</scope>
    <source>
        <strain evidence="6 7">NST_G2</strain>
    </source>
</reference>
<dbReference type="PROSITE" id="PS50001">
    <property type="entry name" value="SH2"/>
    <property type="match status" value="1"/>
</dbReference>
<dbReference type="InterPro" id="IPR017441">
    <property type="entry name" value="Protein_kinase_ATP_BS"/>
</dbReference>
<reference evidence="8" key="1">
    <citation type="submission" date="2016-06" db="UniProtKB">
        <authorList>
            <consortium name="WormBaseParasite"/>
        </authorList>
    </citation>
    <scope>IDENTIFICATION</scope>
</reference>